<protein>
    <submittedName>
        <fullName evidence="1">Uncharacterized protein</fullName>
    </submittedName>
</protein>
<proteinExistence type="predicted"/>
<dbReference type="EMBL" id="BLAD01000061">
    <property type="protein sequence ID" value="GES02705.1"/>
    <property type="molecule type" value="Genomic_DNA"/>
</dbReference>
<organism evidence="1 2">
    <name type="scientific">Acrocarpospora corrugata</name>
    <dbReference type="NCBI Taxonomy" id="35763"/>
    <lineage>
        <taxon>Bacteria</taxon>
        <taxon>Bacillati</taxon>
        <taxon>Actinomycetota</taxon>
        <taxon>Actinomycetes</taxon>
        <taxon>Streptosporangiales</taxon>
        <taxon>Streptosporangiaceae</taxon>
        <taxon>Acrocarpospora</taxon>
    </lineage>
</organism>
<keyword evidence="2" id="KW-1185">Reference proteome</keyword>
<name>A0A5M3W0Z4_9ACTN</name>
<dbReference type="OrthoDB" id="3534838at2"/>
<comment type="caution">
    <text evidence="1">The sequence shown here is derived from an EMBL/GenBank/DDBJ whole genome shotgun (WGS) entry which is preliminary data.</text>
</comment>
<accession>A0A5M3W0Z4</accession>
<sequence>MAKLTAMTNINNALQNSALHTAKVWNAFHSIAEGPTAAFKADPGTDPKVPELIPDSKTFMALSRNEKITFASSAKHNGLLDKDLEWTDLTAPIFGQLRNRLKTDYLKRGDESIANFPSGLCTMFACAVLGFLARNHHLLDNGSVVELFNYQGEQGGHAFVVVNRAGTENDVDSWGAACYTIDPWYARHRLNAPGSNAVKDMTAGTNYSDLAFNQFLKDANSRKVHVTFTHLDLINTFI</sequence>
<dbReference type="AlphaFoldDB" id="A0A5M3W0Z4"/>
<evidence type="ECO:0000313" key="1">
    <source>
        <dbReference type="EMBL" id="GES02705.1"/>
    </source>
</evidence>
<dbReference type="RefSeq" id="WP_155338921.1">
    <property type="nucleotide sequence ID" value="NZ_BAAABN010000011.1"/>
</dbReference>
<evidence type="ECO:0000313" key="2">
    <source>
        <dbReference type="Proteomes" id="UP000334990"/>
    </source>
</evidence>
<gene>
    <name evidence="1" type="ORF">Acor_47710</name>
</gene>
<reference evidence="1 2" key="1">
    <citation type="submission" date="2019-10" db="EMBL/GenBank/DDBJ databases">
        <title>Whole genome shotgun sequence of Acrocarpospora corrugata NBRC 13972.</title>
        <authorList>
            <person name="Ichikawa N."/>
            <person name="Kimura A."/>
            <person name="Kitahashi Y."/>
            <person name="Komaki H."/>
            <person name="Oguchi A."/>
        </authorList>
    </citation>
    <scope>NUCLEOTIDE SEQUENCE [LARGE SCALE GENOMIC DNA]</scope>
    <source>
        <strain evidence="1 2">NBRC 13972</strain>
    </source>
</reference>
<dbReference type="Proteomes" id="UP000334990">
    <property type="component" value="Unassembled WGS sequence"/>
</dbReference>